<dbReference type="Gene3D" id="2.40.170.20">
    <property type="entry name" value="TonB-dependent receptor, beta-barrel domain"/>
    <property type="match status" value="1"/>
</dbReference>
<keyword evidence="7 10" id="KW-0472">Membrane</keyword>
<evidence type="ECO:0000259" key="14">
    <source>
        <dbReference type="Pfam" id="PF07715"/>
    </source>
</evidence>
<dbReference type="PANTHER" id="PTHR30069:SF29">
    <property type="entry name" value="HEMOGLOBIN AND HEMOGLOBIN-HAPTOGLOBIN-BINDING PROTEIN 1-RELATED"/>
    <property type="match status" value="1"/>
</dbReference>
<evidence type="ECO:0000256" key="5">
    <source>
        <dbReference type="ARBA" id="ARBA00022729"/>
    </source>
</evidence>
<evidence type="ECO:0000256" key="12">
    <source>
        <dbReference type="SAM" id="Phobius"/>
    </source>
</evidence>
<accession>A0ABN1MS94</accession>
<evidence type="ECO:0000259" key="13">
    <source>
        <dbReference type="Pfam" id="PF00593"/>
    </source>
</evidence>
<dbReference type="InterPro" id="IPR000531">
    <property type="entry name" value="Beta-barrel_TonB"/>
</dbReference>
<dbReference type="InterPro" id="IPR012910">
    <property type="entry name" value="Plug_dom"/>
</dbReference>
<feature type="transmembrane region" description="Helical" evidence="12">
    <location>
        <begin position="20"/>
        <end position="39"/>
    </location>
</feature>
<gene>
    <name evidence="15" type="ORF">GCM10009118_26120</name>
</gene>
<keyword evidence="6 11" id="KW-0798">TonB box</keyword>
<keyword evidence="2 10" id="KW-0813">Transport</keyword>
<evidence type="ECO:0000256" key="1">
    <source>
        <dbReference type="ARBA" id="ARBA00004571"/>
    </source>
</evidence>
<keyword evidence="9 10" id="KW-0998">Cell outer membrane</keyword>
<dbReference type="SUPFAM" id="SSF56935">
    <property type="entry name" value="Porins"/>
    <property type="match status" value="1"/>
</dbReference>
<organism evidence="15 16">
    <name type="scientific">Wandonia haliotis</name>
    <dbReference type="NCBI Taxonomy" id="574963"/>
    <lineage>
        <taxon>Bacteria</taxon>
        <taxon>Pseudomonadati</taxon>
        <taxon>Bacteroidota</taxon>
        <taxon>Flavobacteriia</taxon>
        <taxon>Flavobacteriales</taxon>
        <taxon>Crocinitomicaceae</taxon>
        <taxon>Wandonia</taxon>
    </lineage>
</organism>
<evidence type="ECO:0000256" key="9">
    <source>
        <dbReference type="ARBA" id="ARBA00023237"/>
    </source>
</evidence>
<name>A0ABN1MS94_9FLAO</name>
<keyword evidence="8 15" id="KW-0675">Receptor</keyword>
<keyword evidence="5" id="KW-0732">Signal</keyword>
<sequence length="686" mass="77451">MVDIPKVVNNVKQMSNSSGYLLWGYFIFTMLFSSGLLFAQPDTLNGKVFHEVEILHKDSILTVPQLQSTVSGALVTREEIERKRPDDLGEITRAFPGVFLRSYGGVGGLKTMNARGLGSQHFLVLTNGMPAMFHQNGSTNLGNIQADFIEAVKFSMGGADEWGIPVLAKTHGGVMQVFTTDYMFIPNRSKVEVSGLYGSFNRHKWSVNTSFSGKKYFVSANGYGMFFGGNYPFSYENGLTTIEDTRNNNSIQEGQIRLGGGIAFKPGQLLQAGVQYYRSDKVLPGAIVFYQPENFQTLLTSNLAGNIKYQLIRKRIKSQNYVNYGLQSTDYRNPFALGGESRERYEERTLDVSHSAGLELSKNSSVNWGVQYIYGALDGNTDAVKQPRRHRSLISAGMRWKPGKWIVRVDLPVQVLTERNHIDSNWRNTPVFTPSLGVNYRMVVKKSILAYRLSLGQSARVANFNELFFGQIGNTNLRPEKSRMFNLGMSWQSGMNRGFSAEIVADGFIGQISDKIVTIPTQNLFVWSVRNIGQVISYGFDASISVSKRSRNDRFGGQLIQKTSLNVSRDITDKNTATYGHQIPYTPYWNYSGELVADWKFLQLSYEVGYYDFRFVLGENIAANVLDEYWLHSIRLSGEIKMKRVRLRIYGKVNNLFDEQYQVMRSFPMPGRNYEIGLKMGWNGKS</sequence>
<dbReference type="Pfam" id="PF00593">
    <property type="entry name" value="TonB_dep_Rec_b-barrel"/>
    <property type="match status" value="1"/>
</dbReference>
<evidence type="ECO:0000256" key="7">
    <source>
        <dbReference type="ARBA" id="ARBA00023136"/>
    </source>
</evidence>
<dbReference type="RefSeq" id="WP_343788545.1">
    <property type="nucleotide sequence ID" value="NZ_BAAAFH010000022.1"/>
</dbReference>
<keyword evidence="16" id="KW-1185">Reference proteome</keyword>
<comment type="caution">
    <text evidence="15">The sequence shown here is derived from an EMBL/GenBank/DDBJ whole genome shotgun (WGS) entry which is preliminary data.</text>
</comment>
<evidence type="ECO:0000313" key="15">
    <source>
        <dbReference type="EMBL" id="GAA0876202.1"/>
    </source>
</evidence>
<dbReference type="Gene3D" id="2.170.130.10">
    <property type="entry name" value="TonB-dependent receptor, plug domain"/>
    <property type="match status" value="1"/>
</dbReference>
<evidence type="ECO:0000256" key="2">
    <source>
        <dbReference type="ARBA" id="ARBA00022448"/>
    </source>
</evidence>
<proteinExistence type="inferred from homology"/>
<evidence type="ECO:0000256" key="4">
    <source>
        <dbReference type="ARBA" id="ARBA00022692"/>
    </source>
</evidence>
<evidence type="ECO:0000313" key="16">
    <source>
        <dbReference type="Proteomes" id="UP001501126"/>
    </source>
</evidence>
<dbReference type="InterPro" id="IPR037066">
    <property type="entry name" value="Plug_dom_sf"/>
</dbReference>
<feature type="domain" description="TonB-dependent receptor-like beta-barrel" evidence="13">
    <location>
        <begin position="293"/>
        <end position="656"/>
    </location>
</feature>
<keyword evidence="4 10" id="KW-0812">Transmembrane</keyword>
<dbReference type="PROSITE" id="PS52016">
    <property type="entry name" value="TONB_DEPENDENT_REC_3"/>
    <property type="match status" value="1"/>
</dbReference>
<feature type="domain" description="TonB-dependent receptor plug" evidence="14">
    <location>
        <begin position="68"/>
        <end position="159"/>
    </location>
</feature>
<dbReference type="Proteomes" id="UP001501126">
    <property type="component" value="Unassembled WGS sequence"/>
</dbReference>
<dbReference type="InterPro" id="IPR039426">
    <property type="entry name" value="TonB-dep_rcpt-like"/>
</dbReference>
<comment type="similarity">
    <text evidence="10 11">Belongs to the TonB-dependent receptor family.</text>
</comment>
<dbReference type="PANTHER" id="PTHR30069">
    <property type="entry name" value="TONB-DEPENDENT OUTER MEMBRANE RECEPTOR"/>
    <property type="match status" value="1"/>
</dbReference>
<evidence type="ECO:0000256" key="6">
    <source>
        <dbReference type="ARBA" id="ARBA00023077"/>
    </source>
</evidence>
<evidence type="ECO:0000256" key="8">
    <source>
        <dbReference type="ARBA" id="ARBA00023170"/>
    </source>
</evidence>
<evidence type="ECO:0000256" key="3">
    <source>
        <dbReference type="ARBA" id="ARBA00022452"/>
    </source>
</evidence>
<comment type="subcellular location">
    <subcellularLocation>
        <location evidence="1 10">Cell outer membrane</location>
        <topology evidence="1 10">Multi-pass membrane protein</topology>
    </subcellularLocation>
</comment>
<reference evidence="15 16" key="1">
    <citation type="journal article" date="2019" name="Int. J. Syst. Evol. Microbiol.">
        <title>The Global Catalogue of Microorganisms (GCM) 10K type strain sequencing project: providing services to taxonomists for standard genome sequencing and annotation.</title>
        <authorList>
            <consortium name="The Broad Institute Genomics Platform"/>
            <consortium name="The Broad Institute Genome Sequencing Center for Infectious Disease"/>
            <person name="Wu L."/>
            <person name="Ma J."/>
        </authorList>
    </citation>
    <scope>NUCLEOTIDE SEQUENCE [LARGE SCALE GENOMIC DNA]</scope>
    <source>
        <strain evidence="15 16">JCM 16083</strain>
    </source>
</reference>
<dbReference type="InterPro" id="IPR036942">
    <property type="entry name" value="Beta-barrel_TonB_sf"/>
</dbReference>
<protein>
    <submittedName>
        <fullName evidence="15">TonB-dependent receptor</fullName>
    </submittedName>
</protein>
<evidence type="ECO:0000256" key="11">
    <source>
        <dbReference type="RuleBase" id="RU003357"/>
    </source>
</evidence>
<keyword evidence="12" id="KW-1133">Transmembrane helix</keyword>
<dbReference type="EMBL" id="BAAAFH010000022">
    <property type="protein sequence ID" value="GAA0876202.1"/>
    <property type="molecule type" value="Genomic_DNA"/>
</dbReference>
<keyword evidence="3 10" id="KW-1134">Transmembrane beta strand</keyword>
<dbReference type="Pfam" id="PF07715">
    <property type="entry name" value="Plug"/>
    <property type="match status" value="1"/>
</dbReference>
<evidence type="ECO:0000256" key="10">
    <source>
        <dbReference type="PROSITE-ProRule" id="PRU01360"/>
    </source>
</evidence>